<reference evidence="2 3" key="1">
    <citation type="submission" date="2019-10" db="EMBL/GenBank/DDBJ databases">
        <title>Assembly and Annotation for the nematode Trichostrongylus colubriformis.</title>
        <authorList>
            <person name="Martin J."/>
        </authorList>
    </citation>
    <scope>NUCLEOTIDE SEQUENCE [LARGE SCALE GENOMIC DNA]</scope>
    <source>
        <strain evidence="2">G859</strain>
        <tissue evidence="2">Whole worm</tissue>
    </source>
</reference>
<dbReference type="InterPro" id="IPR001314">
    <property type="entry name" value="Peptidase_S1A"/>
</dbReference>
<feature type="domain" description="Peptidase S1" evidence="1">
    <location>
        <begin position="46"/>
        <end position="196"/>
    </location>
</feature>
<dbReference type="InterPro" id="IPR043504">
    <property type="entry name" value="Peptidase_S1_PA_chymotrypsin"/>
</dbReference>
<evidence type="ECO:0000313" key="2">
    <source>
        <dbReference type="EMBL" id="KAK5985593.1"/>
    </source>
</evidence>
<dbReference type="SUPFAM" id="SSF50494">
    <property type="entry name" value="Trypsin-like serine proteases"/>
    <property type="match status" value="1"/>
</dbReference>
<dbReference type="AlphaFoldDB" id="A0AAN8IVS3"/>
<sequence>KPQSKPNLFYKNFEHIEAYATSNHTGRLHYRDLGDSIKLEIEGHPYVHEEYDPCTPDNDLAVIELKSDVPREVGSPICMRENEKLAGKLTSAGYGRDPKSPDANDEFHWLQKVDFDSKDVTESATTITAAVHGKSLCPGDSGGPLFQLNHENKYALVGIASWTKKRCHEKVCKGEKRYSNFVNVRNYRDWICTHTG</sequence>
<evidence type="ECO:0000259" key="1">
    <source>
        <dbReference type="PROSITE" id="PS50240"/>
    </source>
</evidence>
<feature type="non-terminal residue" evidence="2">
    <location>
        <position position="196"/>
    </location>
</feature>
<organism evidence="2 3">
    <name type="scientific">Trichostrongylus colubriformis</name>
    <name type="common">Black scour worm</name>
    <dbReference type="NCBI Taxonomy" id="6319"/>
    <lineage>
        <taxon>Eukaryota</taxon>
        <taxon>Metazoa</taxon>
        <taxon>Ecdysozoa</taxon>
        <taxon>Nematoda</taxon>
        <taxon>Chromadorea</taxon>
        <taxon>Rhabditida</taxon>
        <taxon>Rhabditina</taxon>
        <taxon>Rhabditomorpha</taxon>
        <taxon>Strongyloidea</taxon>
        <taxon>Trichostrongylidae</taxon>
        <taxon>Trichostrongylus</taxon>
    </lineage>
</organism>
<dbReference type="InterPro" id="IPR051333">
    <property type="entry name" value="CLIP_Serine_Protease"/>
</dbReference>
<dbReference type="PRINTS" id="PR00722">
    <property type="entry name" value="CHYMOTRYPSIN"/>
</dbReference>
<feature type="non-terminal residue" evidence="2">
    <location>
        <position position="1"/>
    </location>
</feature>
<comment type="caution">
    <text evidence="2">The sequence shown here is derived from an EMBL/GenBank/DDBJ whole genome shotgun (WGS) entry which is preliminary data.</text>
</comment>
<evidence type="ECO:0000313" key="3">
    <source>
        <dbReference type="Proteomes" id="UP001331761"/>
    </source>
</evidence>
<gene>
    <name evidence="2" type="ORF">GCK32_017197</name>
</gene>
<dbReference type="Pfam" id="PF00089">
    <property type="entry name" value="Trypsin"/>
    <property type="match status" value="1"/>
</dbReference>
<dbReference type="Proteomes" id="UP001331761">
    <property type="component" value="Unassembled WGS sequence"/>
</dbReference>
<protein>
    <submittedName>
        <fullName evidence="2">Peptidase S1 domain-containing protein</fullName>
    </submittedName>
</protein>
<dbReference type="PROSITE" id="PS50240">
    <property type="entry name" value="TRYPSIN_DOM"/>
    <property type="match status" value="1"/>
</dbReference>
<dbReference type="Gene3D" id="2.40.10.10">
    <property type="entry name" value="Trypsin-like serine proteases"/>
    <property type="match status" value="1"/>
</dbReference>
<dbReference type="PANTHER" id="PTHR24260:SF136">
    <property type="entry name" value="GH08193P-RELATED"/>
    <property type="match status" value="1"/>
</dbReference>
<name>A0AAN8IVS3_TRICO</name>
<accession>A0AAN8IVS3</accession>
<keyword evidence="3" id="KW-1185">Reference proteome</keyword>
<dbReference type="PANTHER" id="PTHR24260">
    <property type="match status" value="1"/>
</dbReference>
<dbReference type="GO" id="GO:0006508">
    <property type="term" value="P:proteolysis"/>
    <property type="evidence" value="ECO:0007669"/>
    <property type="project" value="InterPro"/>
</dbReference>
<dbReference type="SMART" id="SM00020">
    <property type="entry name" value="Tryp_SPc"/>
    <property type="match status" value="1"/>
</dbReference>
<dbReference type="EMBL" id="WIXE01001537">
    <property type="protein sequence ID" value="KAK5985593.1"/>
    <property type="molecule type" value="Genomic_DNA"/>
</dbReference>
<dbReference type="GO" id="GO:0004252">
    <property type="term" value="F:serine-type endopeptidase activity"/>
    <property type="evidence" value="ECO:0007669"/>
    <property type="project" value="InterPro"/>
</dbReference>
<dbReference type="InterPro" id="IPR009003">
    <property type="entry name" value="Peptidase_S1_PA"/>
</dbReference>
<proteinExistence type="predicted"/>
<dbReference type="InterPro" id="IPR001254">
    <property type="entry name" value="Trypsin_dom"/>
</dbReference>